<feature type="domain" description="Sigma-54 factor interaction" evidence="1">
    <location>
        <begin position="40"/>
        <end position="157"/>
    </location>
</feature>
<protein>
    <submittedName>
        <fullName evidence="2">MoxR family ATPase</fullName>
    </submittedName>
</protein>
<reference evidence="3" key="1">
    <citation type="journal article" date="2019" name="Int. J. Syst. Evol. Microbiol.">
        <title>The Global Catalogue of Microorganisms (GCM) 10K type strain sequencing project: providing services to taxonomists for standard genome sequencing and annotation.</title>
        <authorList>
            <consortium name="The Broad Institute Genomics Platform"/>
            <consortium name="The Broad Institute Genome Sequencing Center for Infectious Disease"/>
            <person name="Wu L."/>
            <person name="Ma J."/>
        </authorList>
    </citation>
    <scope>NUCLEOTIDE SEQUENCE [LARGE SCALE GENOMIC DNA]</scope>
    <source>
        <strain evidence="3">JCM 18014</strain>
    </source>
</reference>
<dbReference type="InterPro" id="IPR041628">
    <property type="entry name" value="ChlI/MoxR_AAA_lid"/>
</dbReference>
<dbReference type="Pfam" id="PF07726">
    <property type="entry name" value="AAA_3"/>
    <property type="match status" value="1"/>
</dbReference>
<accession>A0ABP9KC67</accession>
<dbReference type="SMART" id="SM00382">
    <property type="entry name" value="AAA"/>
    <property type="match status" value="1"/>
</dbReference>
<dbReference type="PIRSF" id="PIRSF002849">
    <property type="entry name" value="AAA_ATPase_chaperone_MoxR_prd"/>
    <property type="match status" value="1"/>
</dbReference>
<dbReference type="EMBL" id="BAABHV010000010">
    <property type="protein sequence ID" value="GAA5053936.1"/>
    <property type="molecule type" value="Genomic_DNA"/>
</dbReference>
<dbReference type="CDD" id="cd00009">
    <property type="entry name" value="AAA"/>
    <property type="match status" value="1"/>
</dbReference>
<dbReference type="InterPro" id="IPR011703">
    <property type="entry name" value="ATPase_AAA-3"/>
</dbReference>
<organism evidence="2 3">
    <name type="scientific">Erythrobacter westpacificensis</name>
    <dbReference type="NCBI Taxonomy" id="1055231"/>
    <lineage>
        <taxon>Bacteria</taxon>
        <taxon>Pseudomonadati</taxon>
        <taxon>Pseudomonadota</taxon>
        <taxon>Alphaproteobacteria</taxon>
        <taxon>Sphingomonadales</taxon>
        <taxon>Erythrobacteraceae</taxon>
        <taxon>Erythrobacter/Porphyrobacter group</taxon>
        <taxon>Erythrobacter</taxon>
    </lineage>
</organism>
<dbReference type="Gene3D" id="3.40.50.300">
    <property type="entry name" value="P-loop containing nucleotide triphosphate hydrolases"/>
    <property type="match status" value="1"/>
</dbReference>
<dbReference type="PROSITE" id="PS50045">
    <property type="entry name" value="SIGMA54_INTERACT_4"/>
    <property type="match status" value="1"/>
</dbReference>
<sequence length="325" mass="35091">MSDTPATMTLEQTAEMANVIRAEVGKAIVGMDEVVEHLLIALIAQGHVLLEGPPGTAKTFLAQCFAHATGMEFGRIQFTPDLLPGDILGSNLFNFQTSQFTLTRGPIFRELLLADEINRTPPKTQAALLEAMQERRVTLDGETHSLSDNFMVVATQNPIENQGVYPLPEAQLDRFAFKLLVPYPSAEEEVRIVKRFGERAGPQGPLDFGIERVANAGRISAAQAAVKDVTLSDEVVNYCVALVRGTRENADIASGASPRAAVLLANAGRARAALEGRAYVIPDDVKALATACLRHRLLLSPAAEIEGKQVEDLVADLVEQTEAPR</sequence>
<dbReference type="PANTHER" id="PTHR42759">
    <property type="entry name" value="MOXR FAMILY PROTEIN"/>
    <property type="match status" value="1"/>
</dbReference>
<evidence type="ECO:0000313" key="2">
    <source>
        <dbReference type="EMBL" id="GAA5053936.1"/>
    </source>
</evidence>
<dbReference type="PANTHER" id="PTHR42759:SF1">
    <property type="entry name" value="MAGNESIUM-CHELATASE SUBUNIT CHLD"/>
    <property type="match status" value="1"/>
</dbReference>
<gene>
    <name evidence="2" type="ORF">GCM10023208_16280</name>
</gene>
<dbReference type="Proteomes" id="UP001500518">
    <property type="component" value="Unassembled WGS sequence"/>
</dbReference>
<comment type="caution">
    <text evidence="2">The sequence shown here is derived from an EMBL/GenBank/DDBJ whole genome shotgun (WGS) entry which is preliminary data.</text>
</comment>
<dbReference type="InterPro" id="IPR002078">
    <property type="entry name" value="Sigma_54_int"/>
</dbReference>
<name>A0ABP9KC67_9SPHN</name>
<dbReference type="RefSeq" id="WP_346032617.1">
    <property type="nucleotide sequence ID" value="NZ_BAABHV010000010.1"/>
</dbReference>
<dbReference type="InterPro" id="IPR027417">
    <property type="entry name" value="P-loop_NTPase"/>
</dbReference>
<dbReference type="SUPFAM" id="SSF52540">
    <property type="entry name" value="P-loop containing nucleoside triphosphate hydrolases"/>
    <property type="match status" value="1"/>
</dbReference>
<dbReference type="Pfam" id="PF17863">
    <property type="entry name" value="AAA_lid_2"/>
    <property type="match status" value="1"/>
</dbReference>
<proteinExistence type="predicted"/>
<keyword evidence="3" id="KW-1185">Reference proteome</keyword>
<evidence type="ECO:0000313" key="3">
    <source>
        <dbReference type="Proteomes" id="UP001500518"/>
    </source>
</evidence>
<dbReference type="InterPro" id="IPR050764">
    <property type="entry name" value="CbbQ/NirQ/NorQ/GpvN"/>
</dbReference>
<dbReference type="InterPro" id="IPR003593">
    <property type="entry name" value="AAA+_ATPase"/>
</dbReference>
<evidence type="ECO:0000259" key="1">
    <source>
        <dbReference type="PROSITE" id="PS50045"/>
    </source>
</evidence>
<dbReference type="Gene3D" id="1.10.8.80">
    <property type="entry name" value="Magnesium chelatase subunit I, C-Terminal domain"/>
    <property type="match status" value="1"/>
</dbReference>